<proteinExistence type="predicted"/>
<comment type="caution">
    <text evidence="1">The sequence shown here is derived from an EMBL/GenBank/DDBJ whole genome shotgun (WGS) entry which is preliminary data.</text>
</comment>
<name>A0ACA9MTH0_9GLOM</name>
<accession>A0ACA9MTH0</accession>
<organism evidence="1 2">
    <name type="scientific">Dentiscutata heterogama</name>
    <dbReference type="NCBI Taxonomy" id="1316150"/>
    <lineage>
        <taxon>Eukaryota</taxon>
        <taxon>Fungi</taxon>
        <taxon>Fungi incertae sedis</taxon>
        <taxon>Mucoromycota</taxon>
        <taxon>Glomeromycotina</taxon>
        <taxon>Glomeromycetes</taxon>
        <taxon>Diversisporales</taxon>
        <taxon>Gigasporaceae</taxon>
        <taxon>Dentiscutata</taxon>
    </lineage>
</organism>
<sequence length="92" mass="10793">CHQKLDLTSAKDQHNKNEYYQNNENNFFLNNTIELDSLEEFISTKLEACENNEDGIEINLHIILQSEKFSNIITDFILQEIINIIQIADSYK</sequence>
<reference evidence="1" key="1">
    <citation type="submission" date="2021-06" db="EMBL/GenBank/DDBJ databases">
        <authorList>
            <person name="Kallberg Y."/>
            <person name="Tangrot J."/>
            <person name="Rosling A."/>
        </authorList>
    </citation>
    <scope>NUCLEOTIDE SEQUENCE</scope>
    <source>
        <strain evidence="1">IL203A</strain>
    </source>
</reference>
<evidence type="ECO:0000313" key="1">
    <source>
        <dbReference type="EMBL" id="CAG8612957.1"/>
    </source>
</evidence>
<dbReference type="Proteomes" id="UP000789702">
    <property type="component" value="Unassembled WGS sequence"/>
</dbReference>
<feature type="non-terminal residue" evidence="1">
    <location>
        <position position="1"/>
    </location>
</feature>
<evidence type="ECO:0000313" key="2">
    <source>
        <dbReference type="Proteomes" id="UP000789702"/>
    </source>
</evidence>
<dbReference type="EMBL" id="CAJVPU010011249">
    <property type="protein sequence ID" value="CAG8612957.1"/>
    <property type="molecule type" value="Genomic_DNA"/>
</dbReference>
<keyword evidence="2" id="KW-1185">Reference proteome</keyword>
<protein>
    <submittedName>
        <fullName evidence="1">3751_t:CDS:1</fullName>
    </submittedName>
</protein>
<gene>
    <name evidence="1" type="ORF">DHETER_LOCUS7709</name>
</gene>